<evidence type="ECO:0000313" key="2">
    <source>
        <dbReference type="EMBL" id="KAJ1197620.1"/>
    </source>
</evidence>
<name>A0AAV7VAG6_PLEWA</name>
<sequence length="136" mass="14124">MESAPNGEIKPIRQKPVRRLDASSMARKDGQTGMSTHIVISATIPIASNSTNQILMSLILKCSCLTPRLLWRVARAVLKEYPGVLKDPLAPSDSCGVAARAVQEQCSGVLGNPLTLADSCGSVAPAVPSVLAGGAC</sequence>
<feature type="compositionally biased region" description="Basic and acidic residues" evidence="1">
    <location>
        <begin position="18"/>
        <end position="30"/>
    </location>
</feature>
<evidence type="ECO:0000256" key="1">
    <source>
        <dbReference type="SAM" id="MobiDB-lite"/>
    </source>
</evidence>
<evidence type="ECO:0000313" key="3">
    <source>
        <dbReference type="Proteomes" id="UP001066276"/>
    </source>
</evidence>
<feature type="region of interest" description="Disordered" evidence="1">
    <location>
        <begin position="1"/>
        <end position="30"/>
    </location>
</feature>
<keyword evidence="3" id="KW-1185">Reference proteome</keyword>
<protein>
    <submittedName>
        <fullName evidence="2">Uncharacterized protein</fullName>
    </submittedName>
</protein>
<organism evidence="2 3">
    <name type="scientific">Pleurodeles waltl</name>
    <name type="common">Iberian ribbed newt</name>
    <dbReference type="NCBI Taxonomy" id="8319"/>
    <lineage>
        <taxon>Eukaryota</taxon>
        <taxon>Metazoa</taxon>
        <taxon>Chordata</taxon>
        <taxon>Craniata</taxon>
        <taxon>Vertebrata</taxon>
        <taxon>Euteleostomi</taxon>
        <taxon>Amphibia</taxon>
        <taxon>Batrachia</taxon>
        <taxon>Caudata</taxon>
        <taxon>Salamandroidea</taxon>
        <taxon>Salamandridae</taxon>
        <taxon>Pleurodelinae</taxon>
        <taxon>Pleurodeles</taxon>
    </lineage>
</organism>
<dbReference type="EMBL" id="JANPWB010000003">
    <property type="protein sequence ID" value="KAJ1197620.1"/>
    <property type="molecule type" value="Genomic_DNA"/>
</dbReference>
<dbReference type="AlphaFoldDB" id="A0AAV7VAG6"/>
<dbReference type="Proteomes" id="UP001066276">
    <property type="component" value="Chromosome 2_1"/>
</dbReference>
<accession>A0AAV7VAG6</accession>
<gene>
    <name evidence="2" type="ORF">NDU88_001476</name>
</gene>
<proteinExistence type="predicted"/>
<reference evidence="2" key="1">
    <citation type="journal article" date="2022" name="bioRxiv">
        <title>Sequencing and chromosome-scale assembly of the giantPleurodeles waltlgenome.</title>
        <authorList>
            <person name="Brown T."/>
            <person name="Elewa A."/>
            <person name="Iarovenko S."/>
            <person name="Subramanian E."/>
            <person name="Araus A.J."/>
            <person name="Petzold A."/>
            <person name="Susuki M."/>
            <person name="Suzuki K.-i.T."/>
            <person name="Hayashi T."/>
            <person name="Toyoda A."/>
            <person name="Oliveira C."/>
            <person name="Osipova E."/>
            <person name="Leigh N.D."/>
            <person name="Simon A."/>
            <person name="Yun M.H."/>
        </authorList>
    </citation>
    <scope>NUCLEOTIDE SEQUENCE</scope>
    <source>
        <strain evidence="2">20211129_DDA</strain>
        <tissue evidence="2">Liver</tissue>
    </source>
</reference>
<comment type="caution">
    <text evidence="2">The sequence shown here is derived from an EMBL/GenBank/DDBJ whole genome shotgun (WGS) entry which is preliminary data.</text>
</comment>